<dbReference type="Gene3D" id="3.40.50.720">
    <property type="entry name" value="NAD(P)-binding Rossmann-like Domain"/>
    <property type="match status" value="1"/>
</dbReference>
<dbReference type="PANTHER" id="PTHR43205:SF7">
    <property type="entry name" value="PROSTAGLANDIN REDUCTASE 1"/>
    <property type="match status" value="1"/>
</dbReference>
<dbReference type="CDD" id="cd05288">
    <property type="entry name" value="PGDH"/>
    <property type="match status" value="1"/>
</dbReference>
<accession>A0A8H7PQX4</accession>
<dbReference type="InterPro" id="IPR045010">
    <property type="entry name" value="MDR_fam"/>
</dbReference>
<evidence type="ECO:0000313" key="3">
    <source>
        <dbReference type="EMBL" id="KAG2178662.1"/>
    </source>
</evidence>
<evidence type="ECO:0000259" key="2">
    <source>
        <dbReference type="SMART" id="SM00829"/>
    </source>
</evidence>
<proteinExistence type="predicted"/>
<dbReference type="InterPro" id="IPR036291">
    <property type="entry name" value="NAD(P)-bd_dom_sf"/>
</dbReference>
<organism evidence="3 4">
    <name type="scientific">Umbelopsis vinacea</name>
    <dbReference type="NCBI Taxonomy" id="44442"/>
    <lineage>
        <taxon>Eukaryota</taxon>
        <taxon>Fungi</taxon>
        <taxon>Fungi incertae sedis</taxon>
        <taxon>Mucoromycota</taxon>
        <taxon>Mucoromycotina</taxon>
        <taxon>Umbelopsidomycetes</taxon>
        <taxon>Umbelopsidales</taxon>
        <taxon>Umbelopsidaceae</taxon>
        <taxon>Umbelopsis</taxon>
    </lineage>
</organism>
<dbReference type="SUPFAM" id="SSF50129">
    <property type="entry name" value="GroES-like"/>
    <property type="match status" value="1"/>
</dbReference>
<evidence type="ECO:0000313" key="4">
    <source>
        <dbReference type="Proteomes" id="UP000612746"/>
    </source>
</evidence>
<keyword evidence="4" id="KW-1185">Reference proteome</keyword>
<feature type="domain" description="Enoyl reductase (ER)" evidence="2">
    <location>
        <begin position="56"/>
        <end position="340"/>
    </location>
</feature>
<dbReference type="PANTHER" id="PTHR43205">
    <property type="entry name" value="PROSTAGLANDIN REDUCTASE"/>
    <property type="match status" value="1"/>
</dbReference>
<keyword evidence="1" id="KW-0560">Oxidoreductase</keyword>
<dbReference type="InterPro" id="IPR011032">
    <property type="entry name" value="GroES-like_sf"/>
</dbReference>
<dbReference type="EMBL" id="JAEPRA010000011">
    <property type="protein sequence ID" value="KAG2178662.1"/>
    <property type="molecule type" value="Genomic_DNA"/>
</dbReference>
<protein>
    <recommendedName>
        <fullName evidence="2">Enoyl reductase (ER) domain-containing protein</fullName>
    </recommendedName>
</protein>
<comment type="caution">
    <text evidence="3">The sequence shown here is derived from an EMBL/GenBank/DDBJ whole genome shotgun (WGS) entry which is preliminary data.</text>
</comment>
<dbReference type="AlphaFoldDB" id="A0A8H7PQX4"/>
<dbReference type="GO" id="GO:0016628">
    <property type="term" value="F:oxidoreductase activity, acting on the CH-CH group of donors, NAD or NADP as acceptor"/>
    <property type="evidence" value="ECO:0007669"/>
    <property type="project" value="InterPro"/>
</dbReference>
<reference evidence="3" key="1">
    <citation type="submission" date="2020-12" db="EMBL/GenBank/DDBJ databases">
        <title>Metabolic potential, ecology and presence of endohyphal bacteria is reflected in genomic diversity of Mucoromycotina.</title>
        <authorList>
            <person name="Muszewska A."/>
            <person name="Okrasinska A."/>
            <person name="Steczkiewicz K."/>
            <person name="Drgas O."/>
            <person name="Orlowska M."/>
            <person name="Perlinska-Lenart U."/>
            <person name="Aleksandrzak-Piekarczyk T."/>
            <person name="Szatraj K."/>
            <person name="Zielenkiewicz U."/>
            <person name="Pilsyk S."/>
            <person name="Malc E."/>
            <person name="Mieczkowski P."/>
            <person name="Kruszewska J.S."/>
            <person name="Biernat P."/>
            <person name="Pawlowska J."/>
        </authorList>
    </citation>
    <scope>NUCLEOTIDE SEQUENCE</scope>
    <source>
        <strain evidence="3">WA0000051536</strain>
    </source>
</reference>
<dbReference type="Gene3D" id="3.90.180.10">
    <property type="entry name" value="Medium-chain alcohol dehydrogenases, catalytic domain"/>
    <property type="match status" value="1"/>
</dbReference>
<dbReference type="FunFam" id="3.40.50.720:FF:000121">
    <property type="entry name" value="Prostaglandin reductase 2"/>
    <property type="match status" value="1"/>
</dbReference>
<dbReference type="InterPro" id="IPR020843">
    <property type="entry name" value="ER"/>
</dbReference>
<gene>
    <name evidence="3" type="ORF">INT44_001815</name>
</gene>
<dbReference type="Proteomes" id="UP000612746">
    <property type="component" value="Unassembled WGS sequence"/>
</dbReference>
<dbReference type="SMART" id="SM00829">
    <property type="entry name" value="PKS_ER"/>
    <property type="match status" value="1"/>
</dbReference>
<name>A0A8H7PQX4_9FUNG</name>
<dbReference type="InterPro" id="IPR041694">
    <property type="entry name" value="ADH_N_2"/>
</dbReference>
<dbReference type="OrthoDB" id="809632at2759"/>
<sequence>MTSNTKVIFNKIPTAFPQPGEHMVVAKSTIDLDTPLAEGDFIVKTLVLSVDPYMRGRMRAPETKSYSPPFLVGEPMNGHVVAEVIKSNNDKFKQGDYVYGNGPFQEYTHVRAAEAGRFVVRNEARDSGLPVSYFVGVLGMPGLTAYVGLFAIGQPKKGETLFISAASGAVGQLVGQLGKEFGLHVVGSAGSDEKVEYLKTIGFDEAFNYKTENISEALGRTCPKGIDVYFENVGGETLEAAITHMNVFGRIVACGMISQYNTKDQYGVKNLVSIVGKRLRFQGFIVSDHQEMEPEFLTKVIALLKEGKFQYRESISEGVETTPQALFDVLKGNNFGKQVVKVDRSL</sequence>
<dbReference type="Pfam" id="PF00107">
    <property type="entry name" value="ADH_zinc_N"/>
    <property type="match status" value="1"/>
</dbReference>
<dbReference type="InterPro" id="IPR013149">
    <property type="entry name" value="ADH-like_C"/>
</dbReference>
<dbReference type="Pfam" id="PF16884">
    <property type="entry name" value="ADH_N_2"/>
    <property type="match status" value="1"/>
</dbReference>
<evidence type="ECO:0000256" key="1">
    <source>
        <dbReference type="ARBA" id="ARBA00023002"/>
    </source>
</evidence>
<dbReference type="SUPFAM" id="SSF51735">
    <property type="entry name" value="NAD(P)-binding Rossmann-fold domains"/>
    <property type="match status" value="1"/>
</dbReference>